<keyword evidence="3" id="KW-0067">ATP-binding</keyword>
<evidence type="ECO:0000256" key="4">
    <source>
        <dbReference type="ARBA" id="ARBA00022917"/>
    </source>
</evidence>
<organism evidence="6 7">
    <name type="scientific">Aestuariibaculum lutulentum</name>
    <dbReference type="NCBI Taxonomy" id="2920935"/>
    <lineage>
        <taxon>Bacteria</taxon>
        <taxon>Pseudomonadati</taxon>
        <taxon>Bacteroidota</taxon>
        <taxon>Flavobacteriia</taxon>
        <taxon>Flavobacteriales</taxon>
        <taxon>Flavobacteriaceae</taxon>
    </lineage>
</organism>
<evidence type="ECO:0000256" key="3">
    <source>
        <dbReference type="ARBA" id="ARBA00022840"/>
    </source>
</evidence>
<keyword evidence="1" id="KW-0436">Ligase</keyword>
<reference evidence="6" key="1">
    <citation type="submission" date="2022-02" db="EMBL/GenBank/DDBJ databases">
        <title>Aestuariibaculum sp., a marine bacterium isolated from sediment in Guangxi.</title>
        <authorList>
            <person name="Ying J."/>
        </authorList>
    </citation>
    <scope>NUCLEOTIDE SEQUENCE</scope>
    <source>
        <strain evidence="6">L182</strain>
    </source>
</reference>
<feature type="non-terminal residue" evidence="6">
    <location>
        <position position="89"/>
    </location>
</feature>
<dbReference type="Proteomes" id="UP001156141">
    <property type="component" value="Unassembled WGS sequence"/>
</dbReference>
<keyword evidence="2" id="KW-0547">Nucleotide-binding</keyword>
<evidence type="ECO:0000313" key="7">
    <source>
        <dbReference type="Proteomes" id="UP001156141"/>
    </source>
</evidence>
<keyword evidence="7" id="KW-1185">Reference proteome</keyword>
<evidence type="ECO:0000256" key="1">
    <source>
        <dbReference type="ARBA" id="ARBA00022598"/>
    </source>
</evidence>
<comment type="caution">
    <text evidence="6">The sequence shown here is derived from an EMBL/GenBank/DDBJ whole genome shotgun (WGS) entry which is preliminary data.</text>
</comment>
<keyword evidence="4" id="KW-0648">Protein biosynthesis</keyword>
<sequence>AEERLRDMGITGDKAEAFWLAVRGNLTRVADAALWWKIIQAGPVSDEVLAEEDRDFVAAAFDVLPQEPWSRETWKQWTEAVKVQSGRKG</sequence>
<protein>
    <submittedName>
        <fullName evidence="6">Uncharacterized protein</fullName>
    </submittedName>
</protein>
<proteinExistence type="predicted"/>
<dbReference type="SUPFAM" id="SSF48163">
    <property type="entry name" value="An anticodon-binding domain of class I aminoacyl-tRNA synthetases"/>
    <property type="match status" value="1"/>
</dbReference>
<evidence type="ECO:0000313" key="6">
    <source>
        <dbReference type="EMBL" id="MCH4554291.1"/>
    </source>
</evidence>
<feature type="non-terminal residue" evidence="6">
    <location>
        <position position="1"/>
    </location>
</feature>
<dbReference type="EMBL" id="JAKVQD010000182">
    <property type="protein sequence ID" value="MCH4554291.1"/>
    <property type="molecule type" value="Genomic_DNA"/>
</dbReference>
<evidence type="ECO:0000256" key="2">
    <source>
        <dbReference type="ARBA" id="ARBA00022741"/>
    </source>
</evidence>
<keyword evidence="5" id="KW-0030">Aminoacyl-tRNA synthetase</keyword>
<name>A0ABS9RNY7_9FLAO</name>
<accession>A0ABS9RNY7</accession>
<dbReference type="InterPro" id="IPR008925">
    <property type="entry name" value="aa_tRNA-synth_I_cd-bd_sf"/>
</dbReference>
<gene>
    <name evidence="6" type="ORF">MKW35_16850</name>
</gene>
<evidence type="ECO:0000256" key="5">
    <source>
        <dbReference type="ARBA" id="ARBA00023146"/>
    </source>
</evidence>